<dbReference type="PANTHER" id="PTHR12756:SF45">
    <property type="entry name" value="CYTOSOLIC CARBOXYPEPTIDASE NNA1"/>
    <property type="match status" value="1"/>
</dbReference>
<dbReference type="CDD" id="cd06907">
    <property type="entry name" value="M14_AGBL2-3_like"/>
    <property type="match status" value="1"/>
</dbReference>
<dbReference type="KEGG" id="spu:589459"/>
<dbReference type="GO" id="GO:0008270">
    <property type="term" value="F:zinc ion binding"/>
    <property type="evidence" value="ECO:0007669"/>
    <property type="project" value="InterPro"/>
</dbReference>
<feature type="compositionally biased region" description="Polar residues" evidence="10">
    <location>
        <begin position="1618"/>
        <end position="1628"/>
    </location>
</feature>
<dbReference type="PANTHER" id="PTHR12756">
    <property type="entry name" value="CYTOSOLIC CARBOXYPEPTIDASE"/>
    <property type="match status" value="1"/>
</dbReference>
<feature type="compositionally biased region" description="Basic and acidic residues" evidence="10">
    <location>
        <begin position="740"/>
        <end position="771"/>
    </location>
</feature>
<dbReference type="Pfam" id="PF18027">
    <property type="entry name" value="Pepdidase_M14_N"/>
    <property type="match status" value="1"/>
</dbReference>
<keyword evidence="5" id="KW-0479">Metal-binding</keyword>
<dbReference type="Proteomes" id="UP000007110">
    <property type="component" value="Unassembled WGS sequence"/>
</dbReference>
<dbReference type="Gene3D" id="3.40.630.10">
    <property type="entry name" value="Zn peptidases"/>
    <property type="match status" value="1"/>
</dbReference>
<sequence length="1696" mass="187734">MSFLQGTTGRSFEYDLNPYESFMRNHLKHYGYYTGRNENYRTPNKALKAWDRASGYELSDGASDTDYENQALKDDDKNDLDNAAEKQKRTTQLIFNYSAGKMVPKLREPRNLYALAKEPGPQQAPRWPADIEVLRDTVLHVDDVPTENEPFFQPSGFEKTPMPLPEGEGRVVYNHPLTHEEYFLRSRVGGNRNGPIPRAAKLKSSEDTTLIFESRFESGNLMKAIQVSELEYELELRYDLYTHKHTQWFYFRFNNTRRNVRYRFTITNFMKSGSLYNSGMRPLMYSECNAQTKGIGWRRVGDDIKYYKNDVKLKHIKRRRKDVKGDRNFYYSLTWTFTVPHDNDTCYFAHCYPYTYSDLQDYLQNLTNDRVRSKYCKQRILCRSLAGNVVYVLTITSPSLNPDDAKVKKAVVVTSRVHPGETNASWMMKGFLDYLTSEMPDAKLLRDLFVFKIVPMLNPDGVIVGNYRCSLAGRDLNRNYKTILKDSFPSVTHTKAMVKKLMEEREVVVYCDLHGHSRKQNVFIYGCDNKKNPQLRLRERIFPIILYNNAGEKFNYNNCKFKVQKSKEGTGRVVVWQMGIMNSYTMEASFCGSTSGDKRLTHFSTADFEAMGYHFCDSLLDYCDPDHSKCNTILSGLEEKLRSEILAHLERTGTPLPSDGFIDLSAEYPSGLESSTTGSDSSADDGLPVHLIALAPKLSKKKKLKTRKERDKKRHSSEKNKEKDKDKEKSGSASSNHQADASKDSEAEKKAAAKDKKEKEKLRYRHGDRSSLHSAGRGGRQTLCRSGSGNPNEVKNLKKTEYLEALTNAYLMSGILKPATEEPAALRYSTGSHGLGAPGMQLGQVEGLCPHHEKAFAEQFVANQLAGLSFADDKYNWSHTSVETRRTIEAATSSNHSAPPRECHAPEPIQLISTTAPHRHPIRATSAHRTPSRLGGGRRGASPSKSVVSPADGMAEATGDYRKPGSDFIKRGVSSEALSLRSNGCATSSTYAVKETSKSMEAPRQPPSIAPDMPPSRGGQKPGKAMTPSGYQELVTRKGARSEVRATQGIPLQLSVVMGTTHSALSPNEGGADPLGSQQGQTQIIGNPSSSVAPIKKAESVIIAGEVLAQPLQIGQAYTKDALEKTLSESAFMSPSAQNWPKTTPQTKNHSCTTEATSISDPALYAKQNITPSSHHFKKAQDFYGGRSSPSPSQPEPHPSPISMGSAARLQAKYGRKSASAVHAGETQYRGSLKPGSRNVDPNNNNSNTRTSTSTDDAGSNGILSTSDVGDDITKRFQPDQTSSDSRSERMDGNYYYTEGIPLNANVTDRAQREKGLSKISNTVETDLEIVSRGYPSNVVGQEGNYAKGTMSTQARRLDKKAELKHLAKSLEGGSTLTSSPDDVPSAFEIDQRGVSHASHLNKQSYRVTLSQNSTAEGHTHPAQVYSQATPQSKIESTSPLQRSPRLLDRSTVQRGVDGSLHVRKPTPRDRVKSGLATAQDLHDLGNGDVSELDVLISMDDNPYRVSLEPTPDSLIKETTPQPSARIAKPMSSGIYSAHSPRSRVSDRTRPLSSKHRDGSSPRQSSSEVNPEGRSDPHALQYFSVSKLSLQNRSLEKSPQPTPRSPNSGLYDGPGVVTSDQQPGSAGTRSARALRPKTHGSSKTEASGRGGKGKRSPRPQQPQKSQDSPHVVVTQGGFMGHRSQPGYLKVQYARKK</sequence>
<evidence type="ECO:0000256" key="6">
    <source>
        <dbReference type="ARBA" id="ARBA00022801"/>
    </source>
</evidence>
<feature type="region of interest" description="Disordered" evidence="10">
    <location>
        <begin position="1134"/>
        <end position="1155"/>
    </location>
</feature>
<feature type="compositionally biased region" description="Polar residues" evidence="10">
    <location>
        <begin position="1425"/>
        <end position="1442"/>
    </location>
</feature>
<dbReference type="GO" id="GO:0005814">
    <property type="term" value="C:centriole"/>
    <property type="evidence" value="ECO:0000318"/>
    <property type="project" value="GO_Central"/>
</dbReference>
<feature type="region of interest" description="Disordered" evidence="10">
    <location>
        <begin position="698"/>
        <end position="795"/>
    </location>
</feature>
<feature type="compositionally biased region" description="Polar residues" evidence="10">
    <location>
        <begin position="1076"/>
        <end position="1090"/>
    </location>
</feature>
<dbReference type="EnsemblMetazoa" id="XM_030989726">
    <property type="protein sequence ID" value="XP_030845586"/>
    <property type="gene ID" value="LOC589459"/>
</dbReference>
<evidence type="ECO:0000256" key="4">
    <source>
        <dbReference type="ARBA" id="ARBA00022670"/>
    </source>
</evidence>
<feature type="region of interest" description="Disordered" evidence="10">
    <location>
        <begin position="1508"/>
        <end position="1577"/>
    </location>
</feature>
<evidence type="ECO:0000256" key="5">
    <source>
        <dbReference type="ARBA" id="ARBA00022723"/>
    </source>
</evidence>
<evidence type="ECO:0000256" key="1">
    <source>
        <dbReference type="ARBA" id="ARBA00001947"/>
    </source>
</evidence>
<keyword evidence="13" id="KW-1185">Reference proteome</keyword>
<dbReference type="InterPro" id="IPR040626">
    <property type="entry name" value="Pepdidase_M14_N"/>
</dbReference>
<keyword evidence="4" id="KW-0645">Protease</keyword>
<feature type="region of interest" description="Disordered" evidence="10">
    <location>
        <begin position="991"/>
        <end position="1028"/>
    </location>
</feature>
<feature type="active site" description="Proton donor/acceptor" evidence="9">
    <location>
        <position position="587"/>
    </location>
</feature>
<accession>A0A7M7T0V8</accession>
<dbReference type="PROSITE" id="PS52035">
    <property type="entry name" value="PEPTIDASE_M14"/>
    <property type="match status" value="1"/>
</dbReference>
<feature type="compositionally biased region" description="Basic residues" evidence="10">
    <location>
        <begin position="698"/>
        <end position="716"/>
    </location>
</feature>
<feature type="compositionally biased region" description="Pro residues" evidence="10">
    <location>
        <begin position="1004"/>
        <end position="1014"/>
    </location>
</feature>
<comment type="cofactor">
    <cofactor evidence="1">
        <name>Zn(2+)</name>
        <dbReference type="ChEBI" id="CHEBI:29105"/>
    </cofactor>
</comment>
<dbReference type="InterPro" id="IPR050821">
    <property type="entry name" value="Cytosolic_carboxypeptidase"/>
</dbReference>
<keyword evidence="6" id="KW-0378">Hydrolase</keyword>
<name>A0A7M7T0V8_STRPU</name>
<keyword evidence="3" id="KW-0121">Carboxypeptidase</keyword>
<dbReference type="GO" id="GO:0005737">
    <property type="term" value="C:cytoplasm"/>
    <property type="evidence" value="ECO:0000318"/>
    <property type="project" value="GO_Central"/>
</dbReference>
<keyword evidence="7" id="KW-0862">Zinc</keyword>
<dbReference type="GO" id="GO:0015630">
    <property type="term" value="C:microtubule cytoskeleton"/>
    <property type="evidence" value="ECO:0000318"/>
    <property type="project" value="GO_Central"/>
</dbReference>
<dbReference type="InParanoid" id="A0A7M7T0V8"/>
<comment type="similarity">
    <text evidence="2 9">Belongs to the peptidase M14 family.</text>
</comment>
<evidence type="ECO:0000313" key="12">
    <source>
        <dbReference type="EnsemblMetazoa" id="XP_030845586"/>
    </source>
</evidence>
<feature type="compositionally biased region" description="Basic and acidic residues" evidence="10">
    <location>
        <begin position="717"/>
        <end position="730"/>
    </location>
</feature>
<dbReference type="OMA" id="RECHAPE"/>
<evidence type="ECO:0000313" key="13">
    <source>
        <dbReference type="Proteomes" id="UP000007110"/>
    </source>
</evidence>
<evidence type="ECO:0000256" key="9">
    <source>
        <dbReference type="PROSITE-ProRule" id="PRU01379"/>
    </source>
</evidence>
<feature type="region of interest" description="Disordered" evidence="10">
    <location>
        <begin position="1062"/>
        <end position="1090"/>
    </location>
</feature>
<dbReference type="Gene3D" id="2.60.40.3120">
    <property type="match status" value="1"/>
</dbReference>
<evidence type="ECO:0000259" key="11">
    <source>
        <dbReference type="PROSITE" id="PS52035"/>
    </source>
</evidence>
<organism evidence="12 13">
    <name type="scientific">Strongylocentrotus purpuratus</name>
    <name type="common">Purple sea urchin</name>
    <dbReference type="NCBI Taxonomy" id="7668"/>
    <lineage>
        <taxon>Eukaryota</taxon>
        <taxon>Metazoa</taxon>
        <taxon>Echinodermata</taxon>
        <taxon>Eleutherozoa</taxon>
        <taxon>Echinozoa</taxon>
        <taxon>Echinoidea</taxon>
        <taxon>Euechinoidea</taxon>
        <taxon>Echinacea</taxon>
        <taxon>Camarodonta</taxon>
        <taxon>Echinidea</taxon>
        <taxon>Strongylocentrotidae</taxon>
        <taxon>Strongylocentrotus</taxon>
    </lineage>
</organism>
<feature type="region of interest" description="Disordered" evidence="10">
    <location>
        <begin position="1591"/>
        <end position="1696"/>
    </location>
</feature>
<feature type="domain" description="Peptidase M14" evidence="11">
    <location>
        <begin position="352"/>
        <end position="623"/>
    </location>
</feature>
<dbReference type="SUPFAM" id="SSF53187">
    <property type="entry name" value="Zn-dependent exopeptidases"/>
    <property type="match status" value="1"/>
</dbReference>
<feature type="compositionally biased region" description="Basic and acidic residues" evidence="10">
    <location>
        <begin position="1544"/>
        <end position="1560"/>
    </location>
</feature>
<dbReference type="GeneID" id="589459"/>
<feature type="compositionally biased region" description="Low complexity" evidence="10">
    <location>
        <begin position="1237"/>
        <end position="1257"/>
    </location>
</feature>
<dbReference type="RefSeq" id="XP_030845586.1">
    <property type="nucleotide sequence ID" value="XM_030989726.1"/>
</dbReference>
<dbReference type="GO" id="GO:0004181">
    <property type="term" value="F:metallocarboxypeptidase activity"/>
    <property type="evidence" value="ECO:0000318"/>
    <property type="project" value="GO_Central"/>
</dbReference>
<keyword evidence="8" id="KW-0482">Metalloprotease</keyword>
<feature type="region of interest" description="Disordered" evidence="10">
    <location>
        <begin position="1411"/>
        <end position="1487"/>
    </location>
</feature>
<dbReference type="OrthoDB" id="10253041at2759"/>
<evidence type="ECO:0000256" key="7">
    <source>
        <dbReference type="ARBA" id="ARBA00022833"/>
    </source>
</evidence>
<reference evidence="12" key="2">
    <citation type="submission" date="2021-01" db="UniProtKB">
        <authorList>
            <consortium name="EnsemblMetazoa"/>
        </authorList>
    </citation>
    <scope>IDENTIFICATION</scope>
</reference>
<dbReference type="Pfam" id="PF00246">
    <property type="entry name" value="Peptidase_M14"/>
    <property type="match status" value="1"/>
</dbReference>
<dbReference type="FunFam" id="3.40.630.10:FF:000011">
    <property type="entry name" value="cytosolic carboxypeptidase 2 isoform X1"/>
    <property type="match status" value="1"/>
</dbReference>
<protein>
    <recommendedName>
        <fullName evidence="11">Peptidase M14 domain-containing protein</fullName>
    </recommendedName>
</protein>
<reference evidence="13" key="1">
    <citation type="submission" date="2015-02" db="EMBL/GenBank/DDBJ databases">
        <title>Genome sequencing for Strongylocentrotus purpuratus.</title>
        <authorList>
            <person name="Murali S."/>
            <person name="Liu Y."/>
            <person name="Vee V."/>
            <person name="English A."/>
            <person name="Wang M."/>
            <person name="Skinner E."/>
            <person name="Han Y."/>
            <person name="Muzny D.M."/>
            <person name="Worley K.C."/>
            <person name="Gibbs R.A."/>
        </authorList>
    </citation>
    <scope>NUCLEOTIDE SEQUENCE</scope>
</reference>
<dbReference type="InterPro" id="IPR000834">
    <property type="entry name" value="Peptidase_M14"/>
</dbReference>
<evidence type="ECO:0000256" key="2">
    <source>
        <dbReference type="ARBA" id="ARBA00005988"/>
    </source>
</evidence>
<feature type="compositionally biased region" description="Polar residues" evidence="10">
    <location>
        <begin position="783"/>
        <end position="793"/>
    </location>
</feature>
<feature type="region of interest" description="Disordered" evidence="10">
    <location>
        <begin position="1180"/>
        <end position="1292"/>
    </location>
</feature>
<feature type="region of interest" description="Disordered" evidence="10">
    <location>
        <begin position="58"/>
        <end position="78"/>
    </location>
</feature>
<evidence type="ECO:0000256" key="10">
    <source>
        <dbReference type="SAM" id="MobiDB-lite"/>
    </source>
</evidence>
<evidence type="ECO:0000256" key="8">
    <source>
        <dbReference type="ARBA" id="ARBA00023049"/>
    </source>
</evidence>
<dbReference type="GO" id="GO:0006508">
    <property type="term" value="P:proteolysis"/>
    <property type="evidence" value="ECO:0007669"/>
    <property type="project" value="UniProtKB-KW"/>
</dbReference>
<dbReference type="GO" id="GO:0015631">
    <property type="term" value="F:tubulin binding"/>
    <property type="evidence" value="ECO:0000318"/>
    <property type="project" value="GO_Central"/>
</dbReference>
<feature type="region of interest" description="Disordered" evidence="10">
    <location>
        <begin position="917"/>
        <end position="966"/>
    </location>
</feature>
<evidence type="ECO:0000256" key="3">
    <source>
        <dbReference type="ARBA" id="ARBA00022645"/>
    </source>
</evidence>
<proteinExistence type="inferred from homology"/>